<dbReference type="Proteomes" id="UP000324222">
    <property type="component" value="Unassembled WGS sequence"/>
</dbReference>
<feature type="region of interest" description="Disordered" evidence="1">
    <location>
        <begin position="79"/>
        <end position="105"/>
    </location>
</feature>
<evidence type="ECO:0000313" key="2">
    <source>
        <dbReference type="EMBL" id="MPC63065.1"/>
    </source>
</evidence>
<evidence type="ECO:0000256" key="1">
    <source>
        <dbReference type="SAM" id="MobiDB-lite"/>
    </source>
</evidence>
<reference evidence="2 3" key="1">
    <citation type="submission" date="2019-05" db="EMBL/GenBank/DDBJ databases">
        <title>Another draft genome of Portunus trituberculatus and its Hox gene families provides insights of decapod evolution.</title>
        <authorList>
            <person name="Jeong J.-H."/>
            <person name="Song I."/>
            <person name="Kim S."/>
            <person name="Choi T."/>
            <person name="Kim D."/>
            <person name="Ryu S."/>
            <person name="Kim W."/>
        </authorList>
    </citation>
    <scope>NUCLEOTIDE SEQUENCE [LARGE SCALE GENOMIC DNA]</scope>
    <source>
        <tissue evidence="2">Muscle</tissue>
    </source>
</reference>
<comment type="caution">
    <text evidence="2">The sequence shown here is derived from an EMBL/GenBank/DDBJ whole genome shotgun (WGS) entry which is preliminary data.</text>
</comment>
<name>A0A5B7H0B7_PORTR</name>
<keyword evidence="3" id="KW-1185">Reference proteome</keyword>
<evidence type="ECO:0000313" key="3">
    <source>
        <dbReference type="Proteomes" id="UP000324222"/>
    </source>
</evidence>
<protein>
    <submittedName>
        <fullName evidence="2">Uncharacterized protein</fullName>
    </submittedName>
</protein>
<gene>
    <name evidence="2" type="ORF">E2C01_057157</name>
</gene>
<proteinExistence type="predicted"/>
<sequence length="105" mass="11370">MPPHVLTTRKFIYVTFSLFSPPDLQASVSHSSTALFVNQFPAYLCGVARHETIMLVLASRPPTYPALPSVSPPSLPALKHFTPSPPHLSPHVAREETLAERGGGV</sequence>
<dbReference type="AlphaFoldDB" id="A0A5B7H0B7"/>
<accession>A0A5B7H0B7</accession>
<organism evidence="2 3">
    <name type="scientific">Portunus trituberculatus</name>
    <name type="common">Swimming crab</name>
    <name type="synonym">Neptunus trituberculatus</name>
    <dbReference type="NCBI Taxonomy" id="210409"/>
    <lineage>
        <taxon>Eukaryota</taxon>
        <taxon>Metazoa</taxon>
        <taxon>Ecdysozoa</taxon>
        <taxon>Arthropoda</taxon>
        <taxon>Crustacea</taxon>
        <taxon>Multicrustacea</taxon>
        <taxon>Malacostraca</taxon>
        <taxon>Eumalacostraca</taxon>
        <taxon>Eucarida</taxon>
        <taxon>Decapoda</taxon>
        <taxon>Pleocyemata</taxon>
        <taxon>Brachyura</taxon>
        <taxon>Eubrachyura</taxon>
        <taxon>Portunoidea</taxon>
        <taxon>Portunidae</taxon>
        <taxon>Portuninae</taxon>
        <taxon>Portunus</taxon>
    </lineage>
</organism>
<dbReference type="EMBL" id="VSRR010020377">
    <property type="protein sequence ID" value="MPC63065.1"/>
    <property type="molecule type" value="Genomic_DNA"/>
</dbReference>